<evidence type="ECO:0000256" key="1">
    <source>
        <dbReference type="SAM" id="MobiDB-lite"/>
    </source>
</evidence>
<sequence length="237" mass="26963">MKKSHTSVSLKVAIGRSTSPHHHHHLSQRSKIVGGRKLKSSESETWMEAGGETRRTRRRRQLTPAAAAVAGRPWVEGRETRDKGLMQPACGIFDHISAQPPLDPCPLEFQDAYFGIQLHTNFRSCGHGQCYLKTVQMIMMIMMQRFASSYCNRRHIGNPCLQLQSRSRVFFSNNNYLALFHGSSQSSNPSKSKSRDPQHPFDVTNLEEASNMFKRCLNSVLDLLLYASLNYWVKLQN</sequence>
<dbReference type="Proteomes" id="UP000250321">
    <property type="component" value="Unassembled WGS sequence"/>
</dbReference>
<organism evidence="2 3">
    <name type="scientific">Prunus yedoensis var. nudiflora</name>
    <dbReference type="NCBI Taxonomy" id="2094558"/>
    <lineage>
        <taxon>Eukaryota</taxon>
        <taxon>Viridiplantae</taxon>
        <taxon>Streptophyta</taxon>
        <taxon>Embryophyta</taxon>
        <taxon>Tracheophyta</taxon>
        <taxon>Spermatophyta</taxon>
        <taxon>Magnoliopsida</taxon>
        <taxon>eudicotyledons</taxon>
        <taxon>Gunneridae</taxon>
        <taxon>Pentapetalae</taxon>
        <taxon>rosids</taxon>
        <taxon>fabids</taxon>
        <taxon>Rosales</taxon>
        <taxon>Rosaceae</taxon>
        <taxon>Amygdaloideae</taxon>
        <taxon>Amygdaleae</taxon>
        <taxon>Prunus</taxon>
    </lineage>
</organism>
<accession>A0A314Z7I7</accession>
<keyword evidence="3" id="KW-1185">Reference proteome</keyword>
<dbReference type="AlphaFoldDB" id="A0A314Z7I7"/>
<feature type="region of interest" description="Disordered" evidence="1">
    <location>
        <begin position="182"/>
        <end position="201"/>
    </location>
</feature>
<name>A0A314Z7I7_PRUYE</name>
<evidence type="ECO:0000313" key="2">
    <source>
        <dbReference type="EMBL" id="PQQ15239.1"/>
    </source>
</evidence>
<proteinExistence type="predicted"/>
<protein>
    <submittedName>
        <fullName evidence="2">Pentatricopeptide repeat-containing protein</fullName>
    </submittedName>
</protein>
<gene>
    <name evidence="2" type="ORF">Pyn_19188</name>
</gene>
<comment type="caution">
    <text evidence="2">The sequence shown here is derived from an EMBL/GenBank/DDBJ whole genome shotgun (WGS) entry which is preliminary data.</text>
</comment>
<feature type="region of interest" description="Disordered" evidence="1">
    <location>
        <begin position="14"/>
        <end position="73"/>
    </location>
</feature>
<feature type="compositionally biased region" description="Basic residues" evidence="1">
    <location>
        <begin position="19"/>
        <end position="38"/>
    </location>
</feature>
<dbReference type="EMBL" id="PJQY01000233">
    <property type="protein sequence ID" value="PQQ15239.1"/>
    <property type="molecule type" value="Genomic_DNA"/>
</dbReference>
<reference evidence="2 3" key="1">
    <citation type="submission" date="2018-02" db="EMBL/GenBank/DDBJ databases">
        <title>Draft genome of wild Prunus yedoensis var. nudiflora.</title>
        <authorList>
            <person name="Baek S."/>
            <person name="Kim J.-H."/>
            <person name="Choi K."/>
            <person name="Kim G.-B."/>
            <person name="Cho A."/>
            <person name="Jang H."/>
            <person name="Shin C.-H."/>
            <person name="Yu H.-J."/>
            <person name="Mun J.-H."/>
        </authorList>
    </citation>
    <scope>NUCLEOTIDE SEQUENCE [LARGE SCALE GENOMIC DNA]</scope>
    <source>
        <strain evidence="3">cv. Jeju island</strain>
        <tissue evidence="2">Leaf</tissue>
    </source>
</reference>
<evidence type="ECO:0000313" key="3">
    <source>
        <dbReference type="Proteomes" id="UP000250321"/>
    </source>
</evidence>